<feature type="region of interest" description="Disordered" evidence="2">
    <location>
        <begin position="634"/>
        <end position="653"/>
    </location>
</feature>
<evidence type="ECO:0000256" key="1">
    <source>
        <dbReference type="PROSITE-ProRule" id="PRU00339"/>
    </source>
</evidence>
<feature type="compositionally biased region" description="Pro residues" evidence="2">
    <location>
        <begin position="643"/>
        <end position="653"/>
    </location>
</feature>
<dbReference type="Proteomes" id="UP001157733">
    <property type="component" value="Chromosome"/>
</dbReference>
<dbReference type="SUPFAM" id="SSF48452">
    <property type="entry name" value="TPR-like"/>
    <property type="match status" value="1"/>
</dbReference>
<evidence type="ECO:0000256" key="3">
    <source>
        <dbReference type="SAM" id="Phobius"/>
    </source>
</evidence>
<feature type="transmembrane region" description="Helical" evidence="3">
    <location>
        <begin position="223"/>
        <end position="239"/>
    </location>
</feature>
<keyword evidence="3" id="KW-0812">Transmembrane</keyword>
<dbReference type="RefSeq" id="WP_282009894.1">
    <property type="nucleotide sequence ID" value="NZ_OX336137.1"/>
</dbReference>
<dbReference type="InterPro" id="IPR056834">
    <property type="entry name" value="ARM_TT21_C"/>
</dbReference>
<keyword evidence="5" id="KW-0808">Transferase</keyword>
<feature type="transmembrane region" description="Helical" evidence="3">
    <location>
        <begin position="83"/>
        <end position="105"/>
    </location>
</feature>
<feature type="transmembrane region" description="Helical" evidence="3">
    <location>
        <begin position="322"/>
        <end position="340"/>
    </location>
</feature>
<sequence length="653" mass="72912">MIQGGIKQHLQSFLLLGVLGMAAWAVTLTSPFLHEDPHFILDDPRTASLSQGWQALELKNLLQQPVLFFSYAVNRALGGDDALGFHLVNILIHVAAALLFYLLLVECSGRTRDRPKAEWTPLPALAAALYLVHPLNVQAVTYLSDRGHLLATLFYLAAMLGVARFARLRQEQPKSFRGPAWMLLAAACFLLALGAHAAAVTLPVMAIVYLILFGNDPSLKKELKISLAVLIPILLYMAWRVPLDDPRLPGTGDAAALDRWRYLATQVEAWWFFYGWKYVLPFQLNFQPEFAPGGLSDPGLWGALVLTATAAYLAWKKTDSPLLRFGLIWTLVTLLPTSSLVPLDPVVSESRFYLPGLGLHLFAAWGLIRLTRERPRRTLTVAGGLVIGGLLMLTVVRGTVFQSEERLWQDVLAQAPGQPQATLHLASFYENANQPDNAERALKAALALHPEHESLRLRLGLLYMEQKRLEPAIEQFEAAIHEGTQNPVAFYNAGRALVEQQQGAKAAPFLERVIQGEKLPGKYYFLLGRAYHQAGRLDDALKQFRLVVKKEPGNAEALNKMGEVYWDMKSFFFADVAFQQAYQVDDRSLPILNNLISSSMLMQHYEDAIEYCDRLLEIDPDNANARQWKIAAQRFQKTKKSEPPPPGLEIPAP</sequence>
<dbReference type="InterPro" id="IPR052384">
    <property type="entry name" value="TMTC_O-mannosyltransferase"/>
</dbReference>
<feature type="transmembrane region" description="Helical" evidence="3">
    <location>
        <begin position="378"/>
        <end position="396"/>
    </location>
</feature>
<dbReference type="GO" id="GO:0016757">
    <property type="term" value="F:glycosyltransferase activity"/>
    <property type="evidence" value="ECO:0007669"/>
    <property type="project" value="UniProtKB-KW"/>
</dbReference>
<feature type="transmembrane region" description="Helical" evidence="3">
    <location>
        <begin position="299"/>
        <end position="315"/>
    </location>
</feature>
<organism evidence="5 6">
    <name type="scientific">Nitrospina watsonii</name>
    <dbReference type="NCBI Taxonomy" id="1323948"/>
    <lineage>
        <taxon>Bacteria</taxon>
        <taxon>Pseudomonadati</taxon>
        <taxon>Nitrospinota/Tectimicrobiota group</taxon>
        <taxon>Nitrospinota</taxon>
        <taxon>Nitrospinia</taxon>
        <taxon>Nitrospinales</taxon>
        <taxon>Nitrospinaceae</taxon>
        <taxon>Nitrospina</taxon>
    </lineage>
</organism>
<reference evidence="5 6" key="1">
    <citation type="submission" date="2022-09" db="EMBL/GenBank/DDBJ databases">
        <authorList>
            <person name="Kop L."/>
        </authorList>
    </citation>
    <scope>NUCLEOTIDE SEQUENCE [LARGE SCALE GENOMIC DNA]</scope>
    <source>
        <strain evidence="5 6">347</strain>
    </source>
</reference>
<feature type="repeat" description="TPR" evidence="1">
    <location>
        <begin position="453"/>
        <end position="486"/>
    </location>
</feature>
<proteinExistence type="predicted"/>
<evidence type="ECO:0000313" key="6">
    <source>
        <dbReference type="Proteomes" id="UP001157733"/>
    </source>
</evidence>
<dbReference type="EC" id="2.4.1.-" evidence="5"/>
<evidence type="ECO:0000259" key="4">
    <source>
        <dbReference type="Pfam" id="PF25063"/>
    </source>
</evidence>
<gene>
    <name evidence="5" type="ORF">NSPWAT_0049</name>
</gene>
<keyword evidence="3" id="KW-0472">Membrane</keyword>
<protein>
    <submittedName>
        <fullName evidence="5">Enzyme</fullName>
        <ecNumber evidence="5">2.4.1.-</ecNumber>
    </submittedName>
</protein>
<dbReference type="PANTHER" id="PTHR44216">
    <property type="entry name" value="PROTEIN O-MANNOSYL-TRANSFERASE TMTC2"/>
    <property type="match status" value="1"/>
</dbReference>
<dbReference type="InterPro" id="IPR011990">
    <property type="entry name" value="TPR-like_helical_dom_sf"/>
</dbReference>
<feature type="transmembrane region" description="Helical" evidence="3">
    <location>
        <begin position="147"/>
        <end position="166"/>
    </location>
</feature>
<dbReference type="Pfam" id="PF25063">
    <property type="entry name" value="ARM_TT21_C"/>
    <property type="match status" value="1"/>
</dbReference>
<evidence type="ECO:0000313" key="5">
    <source>
        <dbReference type="EMBL" id="CAI2716909.1"/>
    </source>
</evidence>
<keyword evidence="5" id="KW-0328">Glycosyltransferase</keyword>
<keyword evidence="1" id="KW-0802">TPR repeat</keyword>
<dbReference type="EMBL" id="OX336137">
    <property type="protein sequence ID" value="CAI2716909.1"/>
    <property type="molecule type" value="Genomic_DNA"/>
</dbReference>
<dbReference type="InterPro" id="IPR019734">
    <property type="entry name" value="TPR_rpt"/>
</dbReference>
<dbReference type="Gene3D" id="1.25.40.10">
    <property type="entry name" value="Tetratricopeptide repeat domain"/>
    <property type="match status" value="2"/>
</dbReference>
<feature type="transmembrane region" description="Helical" evidence="3">
    <location>
        <begin position="352"/>
        <end position="371"/>
    </location>
</feature>
<keyword evidence="6" id="KW-1185">Reference proteome</keyword>
<feature type="repeat" description="TPR" evidence="1">
    <location>
        <begin position="419"/>
        <end position="452"/>
    </location>
</feature>
<feature type="repeat" description="TPR" evidence="1">
    <location>
        <begin position="521"/>
        <end position="554"/>
    </location>
</feature>
<feature type="transmembrane region" description="Helical" evidence="3">
    <location>
        <begin position="12"/>
        <end position="33"/>
    </location>
</feature>
<accession>A0ABN8VVP6</accession>
<feature type="domain" description="Tetratricopeptide repeat protein 21A/21B C-terminal ARM" evidence="4">
    <location>
        <begin position="450"/>
        <end position="624"/>
    </location>
</feature>
<evidence type="ECO:0000256" key="2">
    <source>
        <dbReference type="SAM" id="MobiDB-lite"/>
    </source>
</evidence>
<dbReference type="SMART" id="SM00028">
    <property type="entry name" value="TPR"/>
    <property type="match status" value="6"/>
</dbReference>
<keyword evidence="3" id="KW-1133">Transmembrane helix</keyword>
<feature type="transmembrane region" description="Helical" evidence="3">
    <location>
        <begin position="178"/>
        <end position="211"/>
    </location>
</feature>
<dbReference type="PANTHER" id="PTHR44216:SF3">
    <property type="entry name" value="PROTEIN O-MANNOSYL-TRANSFERASE TMTC2"/>
    <property type="match status" value="1"/>
</dbReference>
<name>A0ABN8VVP6_9BACT</name>
<dbReference type="PROSITE" id="PS50005">
    <property type="entry name" value="TPR"/>
    <property type="match status" value="3"/>
</dbReference>